<keyword evidence="1" id="KW-0472">Membrane</keyword>
<keyword evidence="1" id="KW-1133">Transmembrane helix</keyword>
<comment type="caution">
    <text evidence="2">The sequence shown here is derived from an EMBL/GenBank/DDBJ whole genome shotgun (WGS) entry which is preliminary data.</text>
</comment>
<gene>
    <name evidence="2" type="ORF">COU22_01670</name>
</gene>
<evidence type="ECO:0008006" key="4">
    <source>
        <dbReference type="Google" id="ProtNLM"/>
    </source>
</evidence>
<evidence type="ECO:0000256" key="1">
    <source>
        <dbReference type="SAM" id="Phobius"/>
    </source>
</evidence>
<accession>A0A2M6WCJ9</accession>
<keyword evidence="1" id="KW-0812">Transmembrane</keyword>
<dbReference type="AlphaFoldDB" id="A0A2M6WCJ9"/>
<dbReference type="EMBL" id="PFBO01000051">
    <property type="protein sequence ID" value="PIT90517.1"/>
    <property type="molecule type" value="Genomic_DNA"/>
</dbReference>
<feature type="transmembrane region" description="Helical" evidence="1">
    <location>
        <begin position="20"/>
        <end position="38"/>
    </location>
</feature>
<sequence length="108" mass="12437">MNQQTKIKTKTSFQNFFHNIRFIIIGLSLSSILVYLLVVNHSNTMGIQLGQMKLKIDQLHDFNRDLENQAFELKSMSRIEAISNVELSMVQAETYDYLRQGSVAVRGQ</sequence>
<name>A0A2M6WCJ9_9BACT</name>
<dbReference type="Proteomes" id="UP000230543">
    <property type="component" value="Unassembled WGS sequence"/>
</dbReference>
<proteinExistence type="predicted"/>
<evidence type="ECO:0000313" key="3">
    <source>
        <dbReference type="Proteomes" id="UP000230543"/>
    </source>
</evidence>
<reference evidence="3" key="1">
    <citation type="submission" date="2017-09" db="EMBL/GenBank/DDBJ databases">
        <title>Depth-based differentiation of microbial function through sediment-hosted aquifers and enrichment of novel symbionts in the deep terrestrial subsurface.</title>
        <authorList>
            <person name="Probst A.J."/>
            <person name="Ladd B."/>
            <person name="Jarett J.K."/>
            <person name="Geller-Mcgrath D.E."/>
            <person name="Sieber C.M.K."/>
            <person name="Emerson J.B."/>
            <person name="Anantharaman K."/>
            <person name="Thomas B.C."/>
            <person name="Malmstrom R."/>
            <person name="Stieglmeier M."/>
            <person name="Klingl A."/>
            <person name="Woyke T."/>
            <person name="Ryan C.M."/>
            <person name="Banfield J.F."/>
        </authorList>
    </citation>
    <scope>NUCLEOTIDE SEQUENCE [LARGE SCALE GENOMIC DNA]</scope>
</reference>
<organism evidence="2 3">
    <name type="scientific">Candidatus Komeilibacteria bacterium CG10_big_fil_rev_8_21_14_0_10_41_13</name>
    <dbReference type="NCBI Taxonomy" id="1974476"/>
    <lineage>
        <taxon>Bacteria</taxon>
        <taxon>Candidatus Komeiliibacteriota</taxon>
    </lineage>
</organism>
<evidence type="ECO:0000313" key="2">
    <source>
        <dbReference type="EMBL" id="PIT90517.1"/>
    </source>
</evidence>
<protein>
    <recommendedName>
        <fullName evidence="4">Cell division protein FtsL</fullName>
    </recommendedName>
</protein>